<feature type="transmembrane region" description="Helical" evidence="8">
    <location>
        <begin position="244"/>
        <end position="268"/>
    </location>
</feature>
<feature type="transmembrane region" description="Helical" evidence="8">
    <location>
        <begin position="53"/>
        <end position="73"/>
    </location>
</feature>
<dbReference type="InterPro" id="IPR020846">
    <property type="entry name" value="MFS_dom"/>
</dbReference>
<dbReference type="GO" id="GO:0022857">
    <property type="term" value="F:transmembrane transporter activity"/>
    <property type="evidence" value="ECO:0007669"/>
    <property type="project" value="InterPro"/>
</dbReference>
<keyword evidence="3" id="KW-0813">Transport</keyword>
<keyword evidence="7 8" id="KW-0472">Membrane</keyword>
<keyword evidence="5 8" id="KW-0812">Transmembrane</keyword>
<feature type="transmembrane region" description="Helical" evidence="8">
    <location>
        <begin position="215"/>
        <end position="238"/>
    </location>
</feature>
<evidence type="ECO:0000313" key="10">
    <source>
        <dbReference type="EMBL" id="OKH21574.1"/>
    </source>
</evidence>
<evidence type="ECO:0000256" key="2">
    <source>
        <dbReference type="ARBA" id="ARBA00008335"/>
    </source>
</evidence>
<dbReference type="CDD" id="cd17324">
    <property type="entry name" value="MFS_NepI_like"/>
    <property type="match status" value="1"/>
</dbReference>
<dbReference type="Pfam" id="PF07690">
    <property type="entry name" value="MFS_1"/>
    <property type="match status" value="2"/>
</dbReference>
<evidence type="ECO:0000256" key="6">
    <source>
        <dbReference type="ARBA" id="ARBA00022989"/>
    </source>
</evidence>
<comment type="caution">
    <text evidence="10">The sequence shown here is derived from an EMBL/GenBank/DDBJ whole genome shotgun (WGS) entry which is preliminary data.</text>
</comment>
<accession>A0A1U7HDD9</accession>
<comment type="similarity">
    <text evidence="2">Belongs to the major facilitator superfamily.</text>
</comment>
<dbReference type="PROSITE" id="PS00216">
    <property type="entry name" value="SUGAR_TRANSPORT_1"/>
    <property type="match status" value="1"/>
</dbReference>
<feature type="transmembrane region" description="Helical" evidence="8">
    <location>
        <begin position="166"/>
        <end position="186"/>
    </location>
</feature>
<keyword evidence="6 8" id="KW-1133">Transmembrane helix</keyword>
<feature type="transmembrane region" description="Helical" evidence="8">
    <location>
        <begin position="300"/>
        <end position="317"/>
    </location>
</feature>
<dbReference type="EMBL" id="MRCB01000019">
    <property type="protein sequence ID" value="OKH21574.1"/>
    <property type="molecule type" value="Genomic_DNA"/>
</dbReference>
<dbReference type="InterPro" id="IPR036259">
    <property type="entry name" value="MFS_trans_sf"/>
</dbReference>
<name>A0A1U7HDD9_9CYAN</name>
<feature type="transmembrane region" description="Helical" evidence="8">
    <location>
        <begin position="338"/>
        <end position="357"/>
    </location>
</feature>
<feature type="transmembrane region" description="Helical" evidence="8">
    <location>
        <begin position="78"/>
        <end position="97"/>
    </location>
</feature>
<dbReference type="InterPro" id="IPR005829">
    <property type="entry name" value="Sugar_transporter_CS"/>
</dbReference>
<feature type="transmembrane region" description="Helical" evidence="8">
    <location>
        <begin position="131"/>
        <end position="154"/>
    </location>
</feature>
<evidence type="ECO:0000256" key="4">
    <source>
        <dbReference type="ARBA" id="ARBA00022475"/>
    </source>
</evidence>
<dbReference type="AlphaFoldDB" id="A0A1U7HDD9"/>
<comment type="subcellular location">
    <subcellularLocation>
        <location evidence="1">Cell membrane</location>
        <topology evidence="1">Multi-pass membrane protein</topology>
    </subcellularLocation>
</comment>
<dbReference type="InterPro" id="IPR011701">
    <property type="entry name" value="MFS"/>
</dbReference>
<dbReference type="STRING" id="1921803.NIES593_15265"/>
<evidence type="ECO:0000256" key="5">
    <source>
        <dbReference type="ARBA" id="ARBA00022692"/>
    </source>
</evidence>
<evidence type="ECO:0000256" key="1">
    <source>
        <dbReference type="ARBA" id="ARBA00004651"/>
    </source>
</evidence>
<dbReference type="GO" id="GO:0005886">
    <property type="term" value="C:plasma membrane"/>
    <property type="evidence" value="ECO:0007669"/>
    <property type="project" value="UniProtKB-SubCell"/>
</dbReference>
<dbReference type="PROSITE" id="PS50850">
    <property type="entry name" value="MFS"/>
    <property type="match status" value="1"/>
</dbReference>
<dbReference type="PANTHER" id="PTHR43271">
    <property type="entry name" value="BLL2771 PROTEIN"/>
    <property type="match status" value="1"/>
</dbReference>
<evidence type="ECO:0000259" key="9">
    <source>
        <dbReference type="PROSITE" id="PS50850"/>
    </source>
</evidence>
<evidence type="ECO:0000256" key="3">
    <source>
        <dbReference type="ARBA" id="ARBA00022448"/>
    </source>
</evidence>
<dbReference type="Proteomes" id="UP000186868">
    <property type="component" value="Unassembled WGS sequence"/>
</dbReference>
<dbReference type="SUPFAM" id="SSF103473">
    <property type="entry name" value="MFS general substrate transporter"/>
    <property type="match status" value="1"/>
</dbReference>
<dbReference type="Gene3D" id="1.20.1250.20">
    <property type="entry name" value="MFS general substrate transporter like domains"/>
    <property type="match status" value="1"/>
</dbReference>
<feature type="transmembrane region" description="Helical" evidence="8">
    <location>
        <begin position="363"/>
        <end position="386"/>
    </location>
</feature>
<evidence type="ECO:0000256" key="7">
    <source>
        <dbReference type="ARBA" id="ARBA00023136"/>
    </source>
</evidence>
<gene>
    <name evidence="10" type="ORF">NIES593_15265</name>
</gene>
<sequence length="387" mass="41028">MLSHFFKKVNTRVLAIALAGFSAFLNLYATQSLLPLFSQVFHASKVEVSLTVSATTIAVGLAAPLVGILADVLGRKDVIGAAIFGLSIPTFLTATAPDLDALIGWRFVQGLFIAVIFSVTIAYISEEWADVGVGSAISAYITGNIVGGVLGRFLCGVVADRFSWRLAFVILGCLNLVCVFVVLAWLPRSRNFVRQKNLIASVRAFGMHLRNPRLLAAYAVGFNVLFANVSTFTYVSFYLAAPPFYLGTTALGAIFFVYLLGAVVTPIVGKWLDLIGYRLVLTIAIAAAGVGVMITLVPKLWLVIIGLALGSSGIFVCQSAAKSYVGAVAQEGRSSATGLYVCCFYIGGSLGAILPGFVWSLGGWSACVGLIVLVQLLTGGIALVYWR</sequence>
<feature type="transmembrane region" description="Helical" evidence="8">
    <location>
        <begin position="103"/>
        <end position="124"/>
    </location>
</feature>
<dbReference type="PANTHER" id="PTHR43271:SF2">
    <property type="entry name" value="BLL2771 PROTEIN"/>
    <property type="match status" value="1"/>
</dbReference>
<evidence type="ECO:0000313" key="11">
    <source>
        <dbReference type="Proteomes" id="UP000186868"/>
    </source>
</evidence>
<dbReference type="RefSeq" id="WP_073600401.1">
    <property type="nucleotide sequence ID" value="NZ_MRCB01000019.1"/>
</dbReference>
<keyword evidence="11" id="KW-1185">Reference proteome</keyword>
<reference evidence="10 11" key="1">
    <citation type="submission" date="2016-11" db="EMBL/GenBank/DDBJ databases">
        <title>Draft Genome Sequences of Nine Cyanobacterial Strains from Diverse Habitats.</title>
        <authorList>
            <person name="Zhu T."/>
            <person name="Hou S."/>
            <person name="Lu X."/>
            <person name="Hess W.R."/>
        </authorList>
    </citation>
    <scope>NUCLEOTIDE SEQUENCE [LARGE SCALE GENOMIC DNA]</scope>
    <source>
        <strain evidence="10 11">NIES-593</strain>
    </source>
</reference>
<feature type="domain" description="Major facilitator superfamily (MFS) profile" evidence="9">
    <location>
        <begin position="12"/>
        <end position="387"/>
    </location>
</feature>
<protein>
    <submittedName>
        <fullName evidence="10">MFS transporter</fullName>
    </submittedName>
</protein>
<dbReference type="OrthoDB" id="9815356at2"/>
<organism evidence="10 11">
    <name type="scientific">Hydrococcus rivularis NIES-593</name>
    <dbReference type="NCBI Taxonomy" id="1921803"/>
    <lineage>
        <taxon>Bacteria</taxon>
        <taxon>Bacillati</taxon>
        <taxon>Cyanobacteriota</taxon>
        <taxon>Cyanophyceae</taxon>
        <taxon>Pleurocapsales</taxon>
        <taxon>Hydrococcaceae</taxon>
        <taxon>Hydrococcus</taxon>
    </lineage>
</organism>
<keyword evidence="4" id="KW-1003">Cell membrane</keyword>
<feature type="transmembrane region" description="Helical" evidence="8">
    <location>
        <begin position="275"/>
        <end position="294"/>
    </location>
</feature>
<proteinExistence type="inferred from homology"/>
<evidence type="ECO:0000256" key="8">
    <source>
        <dbReference type="SAM" id="Phobius"/>
    </source>
</evidence>